<dbReference type="PATRIC" id="fig|35818.11.peg.2259"/>
<dbReference type="Proteomes" id="UP000037997">
    <property type="component" value="Unassembled WGS sequence"/>
</dbReference>
<evidence type="ECO:0000256" key="9">
    <source>
        <dbReference type="ARBA" id="ARBA00023136"/>
    </source>
</evidence>
<feature type="transmembrane region" description="Helical" evidence="10">
    <location>
        <begin position="38"/>
        <end position="62"/>
    </location>
</feature>
<dbReference type="GO" id="GO:0003333">
    <property type="term" value="P:amino acid transmembrane transport"/>
    <property type="evidence" value="ECO:0007669"/>
    <property type="project" value="InterPro"/>
</dbReference>
<evidence type="ECO:0000313" key="14">
    <source>
        <dbReference type="Proteomes" id="UP000255269"/>
    </source>
</evidence>
<accession>A0A0N0LT66</accession>
<dbReference type="STRING" id="35818.HPU229336_05745"/>
<evidence type="ECO:0000256" key="3">
    <source>
        <dbReference type="ARBA" id="ARBA00022448"/>
    </source>
</evidence>
<organism evidence="11 13">
    <name type="scientific">Helicobacter pullorum</name>
    <dbReference type="NCBI Taxonomy" id="35818"/>
    <lineage>
        <taxon>Bacteria</taxon>
        <taxon>Pseudomonadati</taxon>
        <taxon>Campylobacterota</taxon>
        <taxon>Epsilonproteobacteria</taxon>
        <taxon>Campylobacterales</taxon>
        <taxon>Helicobacteraceae</taxon>
        <taxon>Helicobacter</taxon>
    </lineage>
</organism>
<dbReference type="Proteomes" id="UP000255269">
    <property type="component" value="Unassembled WGS sequence"/>
</dbReference>
<feature type="transmembrane region" description="Helical" evidence="10">
    <location>
        <begin position="226"/>
        <end position="244"/>
    </location>
</feature>
<keyword evidence="9 10" id="KW-0472">Membrane</keyword>
<dbReference type="PRINTS" id="PR00166">
    <property type="entry name" value="AROAAPRMEASE"/>
</dbReference>
<feature type="transmembrane region" description="Helical" evidence="10">
    <location>
        <begin position="190"/>
        <end position="214"/>
    </location>
</feature>
<dbReference type="InterPro" id="IPR013059">
    <property type="entry name" value="Trp_tyr_transpt"/>
</dbReference>
<evidence type="ECO:0000256" key="6">
    <source>
        <dbReference type="ARBA" id="ARBA00022692"/>
    </source>
</evidence>
<feature type="transmembrane region" description="Helical" evidence="10">
    <location>
        <begin position="286"/>
        <end position="307"/>
    </location>
</feature>
<evidence type="ECO:0000256" key="1">
    <source>
        <dbReference type="ARBA" id="ARBA00004429"/>
    </source>
</evidence>
<gene>
    <name evidence="12" type="primary">mtr</name>
    <name evidence="11" type="ORF">HPU229334_11415</name>
    <name evidence="12" type="ORF">NCTC13156_00366</name>
</gene>
<feature type="transmembrane region" description="Helical" evidence="10">
    <location>
        <begin position="124"/>
        <end position="143"/>
    </location>
</feature>
<reference evidence="11 13" key="1">
    <citation type="submission" date="2014-06" db="EMBL/GenBank/DDBJ databases">
        <title>Helicobacter pullorum isolates in fresh chicken meat - phenotypic and genotypic features.</title>
        <authorList>
            <person name="Borges V."/>
            <person name="Santos A."/>
            <person name="Correia C.B."/>
            <person name="Saraiva M."/>
            <person name="Menard A."/>
            <person name="Vieira L."/>
            <person name="Sampaio D.A."/>
            <person name="Gomes J.P."/>
            <person name="Oleastro M."/>
        </authorList>
    </citation>
    <scope>NUCLEOTIDE SEQUENCE [LARGE SCALE GENOMIC DNA]</scope>
    <source>
        <strain evidence="11 13">229334/12</strain>
    </source>
</reference>
<dbReference type="RefSeq" id="WP_054198552.1">
    <property type="nucleotide sequence ID" value="NZ_CANTXR010000003.1"/>
</dbReference>
<dbReference type="NCBIfam" id="TIGR00837">
    <property type="entry name" value="araaP"/>
    <property type="match status" value="1"/>
</dbReference>
<evidence type="ECO:0000313" key="11">
    <source>
        <dbReference type="EMBL" id="KPH54859.1"/>
    </source>
</evidence>
<dbReference type="EMBL" id="JNOC01000079">
    <property type="protein sequence ID" value="KPH54859.1"/>
    <property type="molecule type" value="Genomic_DNA"/>
</dbReference>
<evidence type="ECO:0000256" key="2">
    <source>
        <dbReference type="ARBA" id="ARBA00005452"/>
    </source>
</evidence>
<evidence type="ECO:0000313" key="13">
    <source>
        <dbReference type="Proteomes" id="UP000037997"/>
    </source>
</evidence>
<keyword evidence="5" id="KW-0997">Cell inner membrane</keyword>
<evidence type="ECO:0000256" key="7">
    <source>
        <dbReference type="ARBA" id="ARBA00022970"/>
    </source>
</evidence>
<feature type="transmembrane region" description="Helical" evidence="10">
    <location>
        <begin position="344"/>
        <end position="365"/>
    </location>
</feature>
<name>A0A0N0LT66_9HELI</name>
<sequence>MFGIGNKPSVLGGTMIIAGTAIGAGMLALPTISAGMWIWWSLALMVLTWLMMLFSSQAILEVNLNYKPGASFHTLVRDNLGKFWNLVNGLSVAFVLYILLYAYVSGGGSMVVHTFNAVFGYEPPKILSGLLFALFLSGCVWWSTYLVDRFSVIMIGGMVITFVFAMSGMLGEIKSAFILDVQNDGSSYGIFVFVALSTYLTSFCFHASVPSLVKYFGKDPLSINKCLVYGTLIALFAYIIWIVACDGNIMRSDFKSVIAAGGNVSDLIEAASSNLNGSFLLRMLDAFAFLAVATSFLGAGLGLFDYMADLCGFDDSRLGRTKTMLVTFAPPIVAGMIYPDGFLLAIGWAGLAATIWSVIIPALLLRAARQRNDKQVQNYRVWGGNFTIYGLLVFGCVVGICHILFVFELLPMYQ</sequence>
<dbReference type="Pfam" id="PF03222">
    <property type="entry name" value="Trp_Tyr_perm"/>
    <property type="match status" value="1"/>
</dbReference>
<feature type="transmembrane region" description="Helical" evidence="10">
    <location>
        <begin position="12"/>
        <end position="32"/>
    </location>
</feature>
<evidence type="ECO:0000256" key="5">
    <source>
        <dbReference type="ARBA" id="ARBA00022519"/>
    </source>
</evidence>
<dbReference type="GO" id="GO:0015173">
    <property type="term" value="F:aromatic amino acid transmembrane transporter activity"/>
    <property type="evidence" value="ECO:0007669"/>
    <property type="project" value="InterPro"/>
</dbReference>
<dbReference type="InterPro" id="IPR018227">
    <property type="entry name" value="Amino_acid_transport_2"/>
</dbReference>
<feature type="transmembrane region" description="Helical" evidence="10">
    <location>
        <begin position="386"/>
        <end position="407"/>
    </location>
</feature>
<keyword evidence="7" id="KW-0029">Amino-acid transport</keyword>
<keyword evidence="3" id="KW-0813">Transport</keyword>
<dbReference type="PANTHER" id="PTHR46997:SF1">
    <property type="entry name" value="LOW AFFINITY TRYPTOPHAN PERMEASE-RELATED"/>
    <property type="match status" value="1"/>
</dbReference>
<feature type="transmembrane region" description="Helical" evidence="10">
    <location>
        <begin position="150"/>
        <end position="170"/>
    </location>
</feature>
<dbReference type="AlphaFoldDB" id="A0A0N0LT66"/>
<dbReference type="PANTHER" id="PTHR46997">
    <property type="entry name" value="LOW AFFINITY TRYPTOPHAN PERMEASE-RELATED"/>
    <property type="match status" value="1"/>
</dbReference>
<keyword evidence="8 10" id="KW-1133">Transmembrane helix</keyword>
<reference evidence="12 14" key="2">
    <citation type="submission" date="2018-06" db="EMBL/GenBank/DDBJ databases">
        <authorList>
            <consortium name="Pathogen Informatics"/>
            <person name="Doyle S."/>
        </authorList>
    </citation>
    <scope>NUCLEOTIDE SEQUENCE [LARGE SCALE GENOMIC DNA]</scope>
    <source>
        <strain evidence="12 14">NCTC13156</strain>
    </source>
</reference>
<keyword evidence="6 10" id="KW-0812">Transmembrane</keyword>
<keyword evidence="4" id="KW-1003">Cell membrane</keyword>
<evidence type="ECO:0000313" key="12">
    <source>
        <dbReference type="EMBL" id="STQ87547.1"/>
    </source>
</evidence>
<evidence type="ECO:0000256" key="4">
    <source>
        <dbReference type="ARBA" id="ARBA00022475"/>
    </source>
</evidence>
<proteinExistence type="inferred from homology"/>
<dbReference type="GO" id="GO:0005886">
    <property type="term" value="C:plasma membrane"/>
    <property type="evidence" value="ECO:0007669"/>
    <property type="project" value="UniProtKB-SubCell"/>
</dbReference>
<protein>
    <submittedName>
        <fullName evidence="11">Tryptophan permease</fullName>
    </submittedName>
</protein>
<comment type="similarity">
    <text evidence="2">Belongs to the amino acid/polyamine transporter 2 family. Mtr/TnaB/TyrP permease subfamily.</text>
</comment>
<comment type="subcellular location">
    <subcellularLocation>
        <location evidence="1">Cell inner membrane</location>
        <topology evidence="1">Multi-pass membrane protein</topology>
    </subcellularLocation>
</comment>
<dbReference type="Gene3D" id="1.20.1740.10">
    <property type="entry name" value="Amino acid/polyamine transporter I"/>
    <property type="match status" value="1"/>
</dbReference>
<dbReference type="EMBL" id="UGJF01000001">
    <property type="protein sequence ID" value="STQ87547.1"/>
    <property type="molecule type" value="Genomic_DNA"/>
</dbReference>
<evidence type="ECO:0000256" key="8">
    <source>
        <dbReference type="ARBA" id="ARBA00022989"/>
    </source>
</evidence>
<feature type="transmembrane region" description="Helical" evidence="10">
    <location>
        <begin position="83"/>
        <end position="104"/>
    </location>
</feature>
<evidence type="ECO:0000256" key="10">
    <source>
        <dbReference type="SAM" id="Phobius"/>
    </source>
</evidence>